<organism evidence="2 3">
    <name type="scientific">Pseudomonas chlororaphis</name>
    <dbReference type="NCBI Taxonomy" id="587753"/>
    <lineage>
        <taxon>Bacteria</taxon>
        <taxon>Pseudomonadati</taxon>
        <taxon>Pseudomonadota</taxon>
        <taxon>Gammaproteobacteria</taxon>
        <taxon>Pseudomonadales</taxon>
        <taxon>Pseudomonadaceae</taxon>
        <taxon>Pseudomonas</taxon>
    </lineage>
</organism>
<feature type="domain" description="DUF7683" evidence="1">
    <location>
        <begin position="3"/>
        <end position="73"/>
    </location>
</feature>
<dbReference type="AlphaFoldDB" id="A0A0A6DL32"/>
<comment type="caution">
    <text evidence="2">The sequence shown here is derived from an EMBL/GenBank/DDBJ whole genome shotgun (WGS) entry which is preliminary data.</text>
</comment>
<dbReference type="OrthoDB" id="6903768at2"/>
<dbReference type="EMBL" id="JSFK01000001">
    <property type="protein sequence ID" value="KHA75224.1"/>
    <property type="molecule type" value="Genomic_DNA"/>
</dbReference>
<accession>A0A0A6DL32</accession>
<evidence type="ECO:0000313" key="3">
    <source>
        <dbReference type="Proteomes" id="UP000030564"/>
    </source>
</evidence>
<protein>
    <recommendedName>
        <fullName evidence="1">DUF7683 domain-containing protein</fullName>
    </recommendedName>
</protein>
<dbReference type="Pfam" id="PF24731">
    <property type="entry name" value="DUF7683"/>
    <property type="match status" value="1"/>
</dbReference>
<evidence type="ECO:0000259" key="1">
    <source>
        <dbReference type="Pfam" id="PF24731"/>
    </source>
</evidence>
<reference evidence="2 3" key="1">
    <citation type="submission" date="2014-10" db="EMBL/GenBank/DDBJ databases">
        <title>Draft genome sequence of Pseudomonas chlororaphis EA105.</title>
        <authorList>
            <person name="McCully L.M."/>
            <person name="Bitzer A.S."/>
            <person name="Spence C."/>
            <person name="Bais H."/>
            <person name="Silby M.W."/>
        </authorList>
    </citation>
    <scope>NUCLEOTIDE SEQUENCE [LARGE SCALE GENOMIC DNA]</scope>
    <source>
        <strain evidence="2 3">EA105</strain>
    </source>
</reference>
<dbReference type="InterPro" id="IPR056100">
    <property type="entry name" value="DUF7683"/>
</dbReference>
<name>A0A0A6DL32_9PSED</name>
<sequence length="77" mass="8895">MIYRIEAFDRKTEFLVFEEDLPSGCDENLAAIMNWSCKQEGWEGYDLSNDQLAALEKLLGRNVFDPKVTFQLTCNGR</sequence>
<dbReference type="Proteomes" id="UP000030564">
    <property type="component" value="Unassembled WGS sequence"/>
</dbReference>
<gene>
    <name evidence="2" type="ORF">NZ35_02795</name>
</gene>
<evidence type="ECO:0000313" key="2">
    <source>
        <dbReference type="EMBL" id="KHA75224.1"/>
    </source>
</evidence>
<proteinExistence type="predicted"/>
<dbReference type="PATRIC" id="fig|587753.9.peg.571"/>